<evidence type="ECO:0000256" key="1">
    <source>
        <dbReference type="SAM" id="MobiDB-lite"/>
    </source>
</evidence>
<evidence type="ECO:0000313" key="3">
    <source>
        <dbReference type="EMBL" id="KGO69068.1"/>
    </source>
</evidence>
<keyword evidence="4" id="KW-1185">Reference proteome</keyword>
<dbReference type="InterPro" id="IPR012337">
    <property type="entry name" value="RNaseH-like_sf"/>
</dbReference>
<dbReference type="PhylomeDB" id="A0A0A2KQ50"/>
<dbReference type="Pfam" id="PF05699">
    <property type="entry name" value="Dimer_Tnp_hAT"/>
    <property type="match status" value="1"/>
</dbReference>
<name>A0A0A2KQ50_PENIT</name>
<feature type="compositionally biased region" description="Basic and acidic residues" evidence="1">
    <location>
        <begin position="190"/>
        <end position="202"/>
    </location>
</feature>
<gene>
    <name evidence="3" type="ORF">PITC_017390</name>
</gene>
<dbReference type="Proteomes" id="UP000030104">
    <property type="component" value="Unassembled WGS sequence"/>
</dbReference>
<feature type="region of interest" description="Disordered" evidence="1">
    <location>
        <begin position="127"/>
        <end position="231"/>
    </location>
</feature>
<dbReference type="GO" id="GO:0046983">
    <property type="term" value="F:protein dimerization activity"/>
    <property type="evidence" value="ECO:0007669"/>
    <property type="project" value="InterPro"/>
</dbReference>
<dbReference type="InterPro" id="IPR008906">
    <property type="entry name" value="HATC_C_dom"/>
</dbReference>
<organism evidence="3 4">
    <name type="scientific">Penicillium italicum</name>
    <name type="common">Blue mold</name>
    <dbReference type="NCBI Taxonomy" id="40296"/>
    <lineage>
        <taxon>Eukaryota</taxon>
        <taxon>Fungi</taxon>
        <taxon>Dikarya</taxon>
        <taxon>Ascomycota</taxon>
        <taxon>Pezizomycotina</taxon>
        <taxon>Eurotiomycetes</taxon>
        <taxon>Eurotiomycetidae</taxon>
        <taxon>Eurotiales</taxon>
        <taxon>Aspergillaceae</taxon>
        <taxon>Penicillium</taxon>
    </lineage>
</organism>
<protein>
    <submittedName>
        <fullName evidence="3">HAT dimerization</fullName>
    </submittedName>
</protein>
<evidence type="ECO:0000259" key="2">
    <source>
        <dbReference type="Pfam" id="PF05699"/>
    </source>
</evidence>
<reference evidence="3 4" key="1">
    <citation type="journal article" date="2015" name="Mol. Plant Microbe Interact.">
        <title>Genome, transcriptome, and functional analyses of Penicillium expansum provide new insights into secondary metabolism and pathogenicity.</title>
        <authorList>
            <person name="Ballester A.R."/>
            <person name="Marcet-Houben M."/>
            <person name="Levin E."/>
            <person name="Sela N."/>
            <person name="Selma-Lazaro C."/>
            <person name="Carmona L."/>
            <person name="Wisniewski M."/>
            <person name="Droby S."/>
            <person name="Gonzalez-Candelas L."/>
            <person name="Gabaldon T."/>
        </authorList>
    </citation>
    <scope>NUCLEOTIDE SEQUENCE [LARGE SCALE GENOMIC DNA]</scope>
    <source>
        <strain evidence="3 4">PHI-1</strain>
    </source>
</reference>
<dbReference type="STRING" id="40296.A0A0A2KQ50"/>
<dbReference type="SUPFAM" id="SSF53098">
    <property type="entry name" value="Ribonuclease H-like"/>
    <property type="match status" value="1"/>
</dbReference>
<comment type="caution">
    <text evidence="3">The sequence shown here is derived from an EMBL/GenBank/DDBJ whole genome shotgun (WGS) entry which is preliminary data.</text>
</comment>
<accession>A0A0A2KQ50</accession>
<feature type="compositionally biased region" description="Acidic residues" evidence="1">
    <location>
        <begin position="144"/>
        <end position="160"/>
    </location>
</feature>
<proteinExistence type="predicted"/>
<dbReference type="OrthoDB" id="4507940at2759"/>
<evidence type="ECO:0000313" key="4">
    <source>
        <dbReference type="Proteomes" id="UP000030104"/>
    </source>
</evidence>
<dbReference type="AlphaFoldDB" id="A0A0A2KQ50"/>
<feature type="domain" description="HAT C-terminal dimerisation" evidence="2">
    <location>
        <begin position="26"/>
        <end position="99"/>
    </location>
</feature>
<dbReference type="EMBL" id="JQGA01001171">
    <property type="protein sequence ID" value="KGO69068.1"/>
    <property type="molecule type" value="Genomic_DNA"/>
</dbReference>
<sequence length="231" mass="26393">MVAISELEMECQQETSPPLLSGEYDELKEYLESGTVRTPTAVFWKDHQRQFPALANLARDVLSIPATGAGVERLFNSARDVCHYRRGSLNPSTIQDLMMFMCTSRFEIEDSQRTLIDEYLSHEEIQANQEAKSTDAHQLKPISDYDECESDRADEDEIEPVLDPTRMEPSELLPYQPLVNGPQPKRRQRGLSEKEEGEHEDNSEPGLPDTQNRHSGRVRKRSRLLDGYEVA</sequence>
<dbReference type="HOGENOM" id="CLU_1200192_0_0_1"/>